<dbReference type="STRING" id="1325564.NSJP_3361"/>
<keyword evidence="9" id="KW-1185">Reference proteome</keyword>
<evidence type="ECO:0000256" key="2">
    <source>
        <dbReference type="ARBA" id="ARBA00022475"/>
    </source>
</evidence>
<comment type="similarity">
    <text evidence="1 7">Belongs to the Lgt family.</text>
</comment>
<organism evidence="8 9">
    <name type="scientific">Nitrospira japonica</name>
    <dbReference type="NCBI Taxonomy" id="1325564"/>
    <lineage>
        <taxon>Bacteria</taxon>
        <taxon>Pseudomonadati</taxon>
        <taxon>Nitrospirota</taxon>
        <taxon>Nitrospiria</taxon>
        <taxon>Nitrospirales</taxon>
        <taxon>Nitrospiraceae</taxon>
        <taxon>Nitrospira</taxon>
    </lineage>
</organism>
<comment type="function">
    <text evidence="7">Catalyzes the transfer of the diacylglyceryl group from phosphatidylglycerol to the sulfhydryl group of the N-terminal cysteine of a prolipoprotein, the first step in the formation of mature lipoproteins.</text>
</comment>
<dbReference type="NCBIfam" id="TIGR00544">
    <property type="entry name" value="lgt"/>
    <property type="match status" value="1"/>
</dbReference>
<keyword evidence="8" id="KW-0328">Glycosyltransferase</keyword>
<feature type="transmembrane region" description="Helical" evidence="7">
    <location>
        <begin position="101"/>
        <end position="118"/>
    </location>
</feature>
<feature type="transmembrane region" description="Helical" evidence="7">
    <location>
        <begin position="233"/>
        <end position="258"/>
    </location>
</feature>
<evidence type="ECO:0000256" key="3">
    <source>
        <dbReference type="ARBA" id="ARBA00022679"/>
    </source>
</evidence>
<dbReference type="InterPro" id="IPR001640">
    <property type="entry name" value="Lgt"/>
</dbReference>
<feature type="transmembrane region" description="Helical" evidence="7">
    <location>
        <begin position="24"/>
        <end position="42"/>
    </location>
</feature>
<evidence type="ECO:0000313" key="8">
    <source>
        <dbReference type="EMBL" id="SLM49528.1"/>
    </source>
</evidence>
<feature type="transmembrane region" description="Helical" evidence="7">
    <location>
        <begin position="204"/>
        <end position="221"/>
    </location>
</feature>
<keyword evidence="4 7" id="KW-0812">Transmembrane</keyword>
<comment type="catalytic activity">
    <reaction evidence="7">
        <text>L-cysteinyl-[prolipoprotein] + a 1,2-diacyl-sn-glycero-3-phospho-(1'-sn-glycerol) = an S-1,2-diacyl-sn-glyceryl-L-cysteinyl-[prolipoprotein] + sn-glycerol 1-phosphate + H(+)</text>
        <dbReference type="Rhea" id="RHEA:56712"/>
        <dbReference type="Rhea" id="RHEA-COMP:14679"/>
        <dbReference type="Rhea" id="RHEA-COMP:14680"/>
        <dbReference type="ChEBI" id="CHEBI:15378"/>
        <dbReference type="ChEBI" id="CHEBI:29950"/>
        <dbReference type="ChEBI" id="CHEBI:57685"/>
        <dbReference type="ChEBI" id="CHEBI:64716"/>
        <dbReference type="ChEBI" id="CHEBI:140658"/>
        <dbReference type="EC" id="2.5.1.145"/>
    </reaction>
</comment>
<feature type="binding site" evidence="7">
    <location>
        <position position="144"/>
    </location>
    <ligand>
        <name>a 1,2-diacyl-sn-glycero-3-phospho-(1'-sn-glycerol)</name>
        <dbReference type="ChEBI" id="CHEBI:64716"/>
    </ligand>
</feature>
<dbReference type="GO" id="GO:0005886">
    <property type="term" value="C:plasma membrane"/>
    <property type="evidence" value="ECO:0007669"/>
    <property type="project" value="UniProtKB-SubCell"/>
</dbReference>
<dbReference type="Pfam" id="PF01790">
    <property type="entry name" value="LGT"/>
    <property type="match status" value="1"/>
</dbReference>
<dbReference type="PANTHER" id="PTHR30589:SF0">
    <property type="entry name" value="PHOSPHATIDYLGLYCEROL--PROLIPOPROTEIN DIACYLGLYCERYL TRANSFERASE"/>
    <property type="match status" value="1"/>
</dbReference>
<keyword evidence="5 7" id="KW-1133">Transmembrane helix</keyword>
<accession>A0A1W1I923</accession>
<evidence type="ECO:0000256" key="7">
    <source>
        <dbReference type="HAMAP-Rule" id="MF_01147"/>
    </source>
</evidence>
<proteinExistence type="inferred from homology"/>
<comment type="pathway">
    <text evidence="7">Protein modification; lipoprotein biosynthesis (diacylglyceryl transfer).</text>
</comment>
<evidence type="ECO:0000256" key="4">
    <source>
        <dbReference type="ARBA" id="ARBA00022692"/>
    </source>
</evidence>
<feature type="transmembrane region" description="Helical" evidence="7">
    <location>
        <begin position="62"/>
        <end position="81"/>
    </location>
</feature>
<dbReference type="UniPathway" id="UPA00664"/>
<dbReference type="GO" id="GO:0008961">
    <property type="term" value="F:phosphatidylglycerol-prolipoprotein diacylglyceryl transferase activity"/>
    <property type="evidence" value="ECO:0007669"/>
    <property type="project" value="UniProtKB-UniRule"/>
</dbReference>
<dbReference type="KEGG" id="nja:NSJP_3361"/>
<keyword evidence="8" id="KW-0449">Lipoprotein</keyword>
<dbReference type="EC" id="2.5.1.145" evidence="7"/>
<evidence type="ECO:0000256" key="6">
    <source>
        <dbReference type="ARBA" id="ARBA00023136"/>
    </source>
</evidence>
<evidence type="ECO:0000256" key="5">
    <source>
        <dbReference type="ARBA" id="ARBA00022989"/>
    </source>
</evidence>
<comment type="subcellular location">
    <subcellularLocation>
        <location evidence="7">Cell membrane</location>
        <topology evidence="7">Multi-pass membrane protein</topology>
    </subcellularLocation>
</comment>
<sequence>MNRLAAIPYPNIDPVFLELGPLQFRWYGLMYLIGLTIAYFVIRQKAEAQGLGLTKDQVYDMVVWAAFGVFIGGRFGYVLFYNLPYYLEYPSKILAVWEGGMSFHGGLIGTIVALIWFGKRHGVPIYTIADMAASVTPIGLGLGRLGNFINGELFGRPADVEWCMVFPAGGPACRHPSQLYELGLEGVLLFSALWVIGRRPTPPGTVFWSFITGYGLCRLLAELFREPDAHIGFIFGAISMGQLLSLPMVVIGSFMLALGYQRQALARRIDPSLKPQ</sequence>
<dbReference type="Proteomes" id="UP000192042">
    <property type="component" value="Chromosome I"/>
</dbReference>
<keyword evidence="6 7" id="KW-0472">Membrane</keyword>
<dbReference type="PANTHER" id="PTHR30589">
    <property type="entry name" value="PROLIPOPROTEIN DIACYLGLYCERYL TRANSFERASE"/>
    <property type="match status" value="1"/>
</dbReference>
<keyword evidence="2 7" id="KW-1003">Cell membrane</keyword>
<dbReference type="PROSITE" id="PS01311">
    <property type="entry name" value="LGT"/>
    <property type="match status" value="1"/>
</dbReference>
<dbReference type="HAMAP" id="MF_01147">
    <property type="entry name" value="Lgt"/>
    <property type="match status" value="1"/>
</dbReference>
<evidence type="ECO:0000313" key="9">
    <source>
        <dbReference type="Proteomes" id="UP000192042"/>
    </source>
</evidence>
<reference evidence="8 9" key="1">
    <citation type="submission" date="2017-03" db="EMBL/GenBank/DDBJ databases">
        <authorList>
            <person name="Afonso C.L."/>
            <person name="Miller P.J."/>
            <person name="Scott M.A."/>
            <person name="Spackman E."/>
            <person name="Goraichik I."/>
            <person name="Dimitrov K.M."/>
            <person name="Suarez D.L."/>
            <person name="Swayne D.E."/>
        </authorList>
    </citation>
    <scope>NUCLEOTIDE SEQUENCE [LARGE SCALE GENOMIC DNA]</scope>
    <source>
        <strain evidence="8">Genome sequencing of Nitrospira japonica strain NJ11</strain>
    </source>
</reference>
<evidence type="ECO:0000256" key="1">
    <source>
        <dbReference type="ARBA" id="ARBA00007150"/>
    </source>
</evidence>
<gene>
    <name evidence="7 8" type="primary">lgt</name>
    <name evidence="8" type="ORF">NSJP_3361</name>
</gene>
<dbReference type="GO" id="GO:0042158">
    <property type="term" value="P:lipoprotein biosynthetic process"/>
    <property type="evidence" value="ECO:0007669"/>
    <property type="project" value="UniProtKB-UniRule"/>
</dbReference>
<name>A0A1W1I923_9BACT</name>
<dbReference type="AlphaFoldDB" id="A0A1W1I923"/>
<protein>
    <recommendedName>
        <fullName evidence="7">Phosphatidylglycerol--prolipoprotein diacylglyceryl transferase</fullName>
        <ecNumber evidence="7">2.5.1.145</ecNumber>
    </recommendedName>
</protein>
<keyword evidence="3 7" id="KW-0808">Transferase</keyword>
<dbReference type="EMBL" id="LT828648">
    <property type="protein sequence ID" value="SLM49528.1"/>
    <property type="molecule type" value="Genomic_DNA"/>
</dbReference>